<feature type="domain" description="Ice-binding protein C-terminal" evidence="2">
    <location>
        <begin position="188"/>
        <end position="208"/>
    </location>
</feature>
<dbReference type="InterPro" id="IPR013424">
    <property type="entry name" value="Ice-binding_C"/>
</dbReference>
<feature type="signal peptide" evidence="1">
    <location>
        <begin position="1"/>
        <end position="24"/>
    </location>
</feature>
<dbReference type="NCBIfam" id="TIGR02595">
    <property type="entry name" value="PEP_CTERM"/>
    <property type="match status" value="1"/>
</dbReference>
<dbReference type="Proteomes" id="UP001371305">
    <property type="component" value="Unassembled WGS sequence"/>
</dbReference>
<accession>A0ABU9AV08</accession>
<evidence type="ECO:0000259" key="2">
    <source>
        <dbReference type="Pfam" id="PF07589"/>
    </source>
</evidence>
<evidence type="ECO:0000313" key="3">
    <source>
        <dbReference type="EMBL" id="MEK7951594.1"/>
    </source>
</evidence>
<organism evidence="3 4">
    <name type="scientific">Luteolibacter soli</name>
    <dbReference type="NCBI Taxonomy" id="3135280"/>
    <lineage>
        <taxon>Bacteria</taxon>
        <taxon>Pseudomonadati</taxon>
        <taxon>Verrucomicrobiota</taxon>
        <taxon>Verrucomicrobiia</taxon>
        <taxon>Verrucomicrobiales</taxon>
        <taxon>Verrucomicrobiaceae</taxon>
        <taxon>Luteolibacter</taxon>
    </lineage>
</organism>
<evidence type="ECO:0000256" key="1">
    <source>
        <dbReference type="SAM" id="SignalP"/>
    </source>
</evidence>
<dbReference type="EMBL" id="JBBUKT010000005">
    <property type="protein sequence ID" value="MEK7951594.1"/>
    <property type="molecule type" value="Genomic_DNA"/>
</dbReference>
<gene>
    <name evidence="3" type="ORF">WKV53_13845</name>
</gene>
<keyword evidence="1" id="KW-0732">Signal</keyword>
<reference evidence="3 4" key="1">
    <citation type="submission" date="2024-04" db="EMBL/GenBank/DDBJ databases">
        <title>Luteolibacter sp. isolated from soil.</title>
        <authorList>
            <person name="An J."/>
        </authorList>
    </citation>
    <scope>NUCLEOTIDE SEQUENCE [LARGE SCALE GENOMIC DNA]</scope>
    <source>
        <strain evidence="3 4">Y139</strain>
    </source>
</reference>
<sequence length="210" mass="20655">MKIKLKLIALATLFTAALSGTSSAVNVTITGVANTLLGQIKSTDGTVLSGRAIFISSTGTAVADGAAAALAPFLGGASWTSAQFDQALATLVGTPTAGSPGIVRTATFVNGSLTSSGAAELGDVGNNTYLFLVAESAGMVTAVGAFTGNAVPSLGAVTINPNTAGDSPGVGTSPFISSSNPGNGFYLVPEPSTALLGLAGLTLAFRRRRC</sequence>
<name>A0ABU9AV08_9BACT</name>
<keyword evidence="4" id="KW-1185">Reference proteome</keyword>
<proteinExistence type="predicted"/>
<comment type="caution">
    <text evidence="3">The sequence shown here is derived from an EMBL/GenBank/DDBJ whole genome shotgun (WGS) entry which is preliminary data.</text>
</comment>
<dbReference type="RefSeq" id="WP_341405222.1">
    <property type="nucleotide sequence ID" value="NZ_JBBUKT010000005.1"/>
</dbReference>
<feature type="chain" id="PRO_5045569857" evidence="1">
    <location>
        <begin position="25"/>
        <end position="210"/>
    </location>
</feature>
<dbReference type="Pfam" id="PF07589">
    <property type="entry name" value="PEP-CTERM"/>
    <property type="match status" value="1"/>
</dbReference>
<protein>
    <submittedName>
        <fullName evidence="3">PEP-CTERM sorting domain-containing protein</fullName>
    </submittedName>
</protein>
<evidence type="ECO:0000313" key="4">
    <source>
        <dbReference type="Proteomes" id="UP001371305"/>
    </source>
</evidence>